<dbReference type="AlphaFoldDB" id="A0A1Y1QC16"/>
<evidence type="ECO:0000313" key="3">
    <source>
        <dbReference type="Proteomes" id="UP000192491"/>
    </source>
</evidence>
<keyword evidence="1" id="KW-0472">Membrane</keyword>
<feature type="transmembrane region" description="Helical" evidence="1">
    <location>
        <begin position="94"/>
        <end position="113"/>
    </location>
</feature>
<evidence type="ECO:0000313" key="2">
    <source>
        <dbReference type="EMBL" id="OQX02056.1"/>
    </source>
</evidence>
<keyword evidence="1" id="KW-1133">Transmembrane helix</keyword>
<proteinExistence type="predicted"/>
<feature type="transmembrane region" description="Helical" evidence="1">
    <location>
        <begin position="133"/>
        <end position="158"/>
    </location>
</feature>
<name>A0A1Y1QC16_9GAMM</name>
<feature type="transmembrane region" description="Helical" evidence="1">
    <location>
        <begin position="69"/>
        <end position="87"/>
    </location>
</feature>
<comment type="caution">
    <text evidence="2">The sequence shown here is derived from an EMBL/GenBank/DDBJ whole genome shotgun (WGS) entry which is preliminary data.</text>
</comment>
<evidence type="ECO:0000256" key="1">
    <source>
        <dbReference type="SAM" id="Phobius"/>
    </source>
</evidence>
<accession>A0A1Y1QC16</accession>
<sequence length="163" mass="17764">MSKPLQKPASWLLWSSLLLALTLLAAINLLPMPATSEILNLQLASTPDAFRSIHSQWTVDQQQAFADHFPLDFLFIAAYALSGYLWAGSRLFASLPAALVTLARWALPLAGVLDVGENVLEMYLLKQLADLPTTLVMLAATCAALKWALTGVFALLFLRIVLA</sequence>
<dbReference type="EMBL" id="MTEJ01000520">
    <property type="protein sequence ID" value="OQX02056.1"/>
    <property type="molecule type" value="Genomic_DNA"/>
</dbReference>
<organism evidence="2 3">
    <name type="scientific">Thiothrix lacustris</name>
    <dbReference type="NCBI Taxonomy" id="525917"/>
    <lineage>
        <taxon>Bacteria</taxon>
        <taxon>Pseudomonadati</taxon>
        <taxon>Pseudomonadota</taxon>
        <taxon>Gammaproteobacteria</taxon>
        <taxon>Thiotrichales</taxon>
        <taxon>Thiotrichaceae</taxon>
        <taxon>Thiothrix</taxon>
    </lineage>
</organism>
<protein>
    <submittedName>
        <fullName evidence="2">Uncharacterized protein</fullName>
    </submittedName>
</protein>
<keyword evidence="1" id="KW-0812">Transmembrane</keyword>
<reference evidence="2 3" key="1">
    <citation type="submission" date="2017-01" db="EMBL/GenBank/DDBJ databases">
        <title>Novel large sulfur bacteria in the metagenomes of groundwater-fed chemosynthetic microbial mats in the Lake Huron basin.</title>
        <authorList>
            <person name="Sharrar A.M."/>
            <person name="Flood B.E."/>
            <person name="Bailey J.V."/>
            <person name="Jones D.S."/>
            <person name="Biddanda B."/>
            <person name="Ruberg S.A."/>
            <person name="Marcus D.N."/>
            <person name="Dick G.J."/>
        </authorList>
    </citation>
    <scope>NUCLEOTIDE SEQUENCE [LARGE SCALE GENOMIC DNA]</scope>
    <source>
        <strain evidence="2">A8</strain>
    </source>
</reference>
<dbReference type="Proteomes" id="UP000192491">
    <property type="component" value="Unassembled WGS sequence"/>
</dbReference>
<gene>
    <name evidence="2" type="ORF">BWK73_44000</name>
</gene>